<organism evidence="1 2">
    <name type="scientific">Subdoligranulum variabile</name>
    <dbReference type="NCBI Taxonomy" id="214851"/>
    <lineage>
        <taxon>Bacteria</taxon>
        <taxon>Bacillati</taxon>
        <taxon>Bacillota</taxon>
        <taxon>Clostridia</taxon>
        <taxon>Eubacteriales</taxon>
        <taxon>Oscillospiraceae</taxon>
        <taxon>Subdoligranulum</taxon>
    </lineage>
</organism>
<proteinExistence type="predicted"/>
<dbReference type="AlphaFoldDB" id="A0A921IL44"/>
<reference evidence="1" key="2">
    <citation type="submission" date="2021-09" db="EMBL/GenBank/DDBJ databases">
        <authorList>
            <person name="Gilroy R."/>
        </authorList>
    </citation>
    <scope>NUCLEOTIDE SEQUENCE</scope>
    <source>
        <strain evidence="1">ChiBcec21-2208</strain>
    </source>
</reference>
<protein>
    <submittedName>
        <fullName evidence="1">Uncharacterized protein</fullName>
    </submittedName>
</protein>
<dbReference type="EMBL" id="DYVE01000213">
    <property type="protein sequence ID" value="HJG28596.1"/>
    <property type="molecule type" value="Genomic_DNA"/>
</dbReference>
<gene>
    <name evidence="1" type="ORF">K8V20_08145</name>
</gene>
<name>A0A921IL44_9FIRM</name>
<evidence type="ECO:0000313" key="1">
    <source>
        <dbReference type="EMBL" id="HJG28596.1"/>
    </source>
</evidence>
<evidence type="ECO:0000313" key="2">
    <source>
        <dbReference type="Proteomes" id="UP000782880"/>
    </source>
</evidence>
<sequence length="88" mass="9840">MATMECTCPEGKTVRGQMEEKAVLEEIFPDVGEDVQYLLHEVARMIREEQIHSGTSIKVAENAAAKFSLKKGLVHIVRAEKVEKARSI</sequence>
<comment type="caution">
    <text evidence="1">The sequence shown here is derived from an EMBL/GenBank/DDBJ whole genome shotgun (WGS) entry which is preliminary data.</text>
</comment>
<accession>A0A921IL44</accession>
<dbReference type="Proteomes" id="UP000782880">
    <property type="component" value="Unassembled WGS sequence"/>
</dbReference>
<reference evidence="1" key="1">
    <citation type="journal article" date="2021" name="PeerJ">
        <title>Extensive microbial diversity within the chicken gut microbiome revealed by metagenomics and culture.</title>
        <authorList>
            <person name="Gilroy R."/>
            <person name="Ravi A."/>
            <person name="Getino M."/>
            <person name="Pursley I."/>
            <person name="Horton D.L."/>
            <person name="Alikhan N.F."/>
            <person name="Baker D."/>
            <person name="Gharbi K."/>
            <person name="Hall N."/>
            <person name="Watson M."/>
            <person name="Adriaenssens E.M."/>
            <person name="Foster-Nyarko E."/>
            <person name="Jarju S."/>
            <person name="Secka A."/>
            <person name="Antonio M."/>
            <person name="Oren A."/>
            <person name="Chaudhuri R.R."/>
            <person name="La Ragione R."/>
            <person name="Hildebrand F."/>
            <person name="Pallen M.J."/>
        </authorList>
    </citation>
    <scope>NUCLEOTIDE SEQUENCE</scope>
    <source>
        <strain evidence="1">ChiBcec21-2208</strain>
    </source>
</reference>